<dbReference type="EMBL" id="NXID01000064">
    <property type="protein sequence ID" value="RXK13664.1"/>
    <property type="molecule type" value="Genomic_DNA"/>
</dbReference>
<evidence type="ECO:0000256" key="3">
    <source>
        <dbReference type="ARBA" id="ARBA00022452"/>
    </source>
</evidence>
<accession>A0AAX2ADJ4</accession>
<evidence type="ECO:0000256" key="2">
    <source>
        <dbReference type="ARBA" id="ARBA00022448"/>
    </source>
</evidence>
<feature type="domain" description="TonB-dependent receptor-like beta-barrel" evidence="12">
    <location>
        <begin position="244"/>
        <end position="659"/>
    </location>
</feature>
<dbReference type="Pfam" id="PF00593">
    <property type="entry name" value="TonB_dep_Rec_b-barrel"/>
    <property type="match status" value="1"/>
</dbReference>
<comment type="caution">
    <text evidence="14">The sequence shown here is derived from an EMBL/GenBank/DDBJ whole genome shotgun (WGS) entry which is preliminary data.</text>
</comment>
<name>A0AAX2ADJ4_9BACT</name>
<dbReference type="AlphaFoldDB" id="A0AAX2ADJ4"/>
<dbReference type="InterPro" id="IPR039426">
    <property type="entry name" value="TonB-dep_rcpt-like"/>
</dbReference>
<keyword evidence="8 14" id="KW-0675">Receptor</keyword>
<evidence type="ECO:0000256" key="4">
    <source>
        <dbReference type="ARBA" id="ARBA00022692"/>
    </source>
</evidence>
<comment type="similarity">
    <text evidence="10 11">Belongs to the TonB-dependent receptor family.</text>
</comment>
<keyword evidence="7 10" id="KW-0472">Membrane</keyword>
<evidence type="ECO:0000256" key="11">
    <source>
        <dbReference type="RuleBase" id="RU003357"/>
    </source>
</evidence>
<dbReference type="SUPFAM" id="SSF56935">
    <property type="entry name" value="Porins"/>
    <property type="match status" value="1"/>
</dbReference>
<evidence type="ECO:0000256" key="7">
    <source>
        <dbReference type="ARBA" id="ARBA00023136"/>
    </source>
</evidence>
<dbReference type="GO" id="GO:0044718">
    <property type="term" value="P:siderophore transmembrane transport"/>
    <property type="evidence" value="ECO:0007669"/>
    <property type="project" value="TreeGrafter"/>
</dbReference>
<evidence type="ECO:0000256" key="10">
    <source>
        <dbReference type="PROSITE-ProRule" id="PRU01360"/>
    </source>
</evidence>
<dbReference type="CDD" id="cd01347">
    <property type="entry name" value="ligand_gated_channel"/>
    <property type="match status" value="1"/>
</dbReference>
<dbReference type="InterPro" id="IPR000531">
    <property type="entry name" value="Beta-barrel_TonB"/>
</dbReference>
<dbReference type="Gene3D" id="2.170.130.10">
    <property type="entry name" value="TonB-dependent receptor, plug domain"/>
    <property type="match status" value="1"/>
</dbReference>
<evidence type="ECO:0000313" key="15">
    <source>
        <dbReference type="Proteomes" id="UP000290092"/>
    </source>
</evidence>
<keyword evidence="4 10" id="KW-0812">Transmembrane</keyword>
<organism evidence="14 15">
    <name type="scientific">Malaciobacter mytili LMG 24559</name>
    <dbReference type="NCBI Taxonomy" id="1032238"/>
    <lineage>
        <taxon>Bacteria</taxon>
        <taxon>Pseudomonadati</taxon>
        <taxon>Campylobacterota</taxon>
        <taxon>Epsilonproteobacteria</taxon>
        <taxon>Campylobacterales</taxon>
        <taxon>Arcobacteraceae</taxon>
        <taxon>Malaciobacter</taxon>
    </lineage>
</organism>
<sequence length="684" mass="76230">MKKGLILSSVTAIILTNNSYANTNLGEVLVTTATKTEKNIEGVSASIIVVTKEEIEKISASTLKDVLEKIPSINAQFARFPHPSSASKASISIRGVGANGTLILLDGKRLSAETENPYEMNRIPASIIERIEIVKGSMSTLYGSDAIGGVINIITKKITKPQTAVDLKYGLNNKGDAKQKNFNFTNIGKNDYFNYKVFGSIVDSTPFTKKKKYTQSAVNPNTGSVIGANPQNGILGSEDITYMDDATVLSFGTRFEKYLTPKLLAGLDFNYFKEEREGVYLGNAKFAGGGLIKNTPILSKDDNRRVDVSTDFEYQVNNDLTTNLRFYRSYYKKRNETTPVNFAGPVNKKFSANVTIDNVESTTTYLLNDSNIFTFGAEYRKETRDSSAINPNANSSDFITKEVTYKSIYLQDEIGITDSLNATIGARYDHISNADSKVTFQAGVVQRFTENTSLRANYSQGFRAPDIAELYVVSPVYKDGKRFGSDVIYGPKTSSYDLKPEESQSFEIALSNKYNNFSSEIVAFHTNIKDKIELVSYGAGASKYYTSENLDKVEINGLELRLDYDFNEYFNTNFHLTYLDTEDKTLNKELTFTPEVSAYLGLDYKISNNLKTNLSFRYIGEQYTNSQNSDKTDDYTLVDLGLNYKINKTASVYGGIDNIFDKKVEEELGVNAGTYMFVGLRFNF</sequence>
<dbReference type="InterPro" id="IPR012910">
    <property type="entry name" value="Plug_dom"/>
</dbReference>
<reference evidence="14 15" key="1">
    <citation type="submission" date="2017-09" db="EMBL/GenBank/DDBJ databases">
        <title>Genomics of the genus Arcobacter.</title>
        <authorList>
            <person name="Perez-Cataluna A."/>
            <person name="Figueras M.J."/>
            <person name="Salas-Masso N."/>
        </authorList>
    </citation>
    <scope>NUCLEOTIDE SEQUENCE [LARGE SCALE GENOMIC DNA]</scope>
    <source>
        <strain evidence="14 15">CECT 7386</strain>
    </source>
</reference>
<evidence type="ECO:0000313" key="14">
    <source>
        <dbReference type="EMBL" id="RXK13664.1"/>
    </source>
</evidence>
<keyword evidence="2 10" id="KW-0813">Transport</keyword>
<dbReference type="Gene3D" id="2.40.170.20">
    <property type="entry name" value="TonB-dependent receptor, beta-barrel domain"/>
    <property type="match status" value="1"/>
</dbReference>
<evidence type="ECO:0000259" key="12">
    <source>
        <dbReference type="Pfam" id="PF00593"/>
    </source>
</evidence>
<dbReference type="Proteomes" id="UP000290092">
    <property type="component" value="Unassembled WGS sequence"/>
</dbReference>
<dbReference type="PROSITE" id="PS52016">
    <property type="entry name" value="TONB_DEPENDENT_REC_3"/>
    <property type="match status" value="1"/>
</dbReference>
<gene>
    <name evidence="14" type="ORF">CP985_13330</name>
</gene>
<dbReference type="InterPro" id="IPR037066">
    <property type="entry name" value="Plug_dom_sf"/>
</dbReference>
<comment type="subcellular location">
    <subcellularLocation>
        <location evidence="1 10">Cell outer membrane</location>
        <topology evidence="1 10">Multi-pass membrane protein</topology>
    </subcellularLocation>
</comment>
<dbReference type="PANTHER" id="PTHR30069">
    <property type="entry name" value="TONB-DEPENDENT OUTER MEMBRANE RECEPTOR"/>
    <property type="match status" value="1"/>
</dbReference>
<dbReference type="PANTHER" id="PTHR30069:SF29">
    <property type="entry name" value="HEMOGLOBIN AND HEMOGLOBIN-HAPTOGLOBIN-BINDING PROTEIN 1-RELATED"/>
    <property type="match status" value="1"/>
</dbReference>
<dbReference type="InterPro" id="IPR036942">
    <property type="entry name" value="Beta-barrel_TonB_sf"/>
</dbReference>
<evidence type="ECO:0000256" key="1">
    <source>
        <dbReference type="ARBA" id="ARBA00004571"/>
    </source>
</evidence>
<keyword evidence="5" id="KW-0732">Signal</keyword>
<keyword evidence="15" id="KW-1185">Reference proteome</keyword>
<evidence type="ECO:0000256" key="8">
    <source>
        <dbReference type="ARBA" id="ARBA00023170"/>
    </source>
</evidence>
<dbReference type="KEGG" id="amyt:AMYT_2449"/>
<evidence type="ECO:0000256" key="5">
    <source>
        <dbReference type="ARBA" id="ARBA00022729"/>
    </source>
</evidence>
<proteinExistence type="inferred from homology"/>
<dbReference type="RefSeq" id="WP_114842802.1">
    <property type="nucleotide sequence ID" value="NZ_CP031219.1"/>
</dbReference>
<feature type="domain" description="TonB-dependent receptor plug" evidence="13">
    <location>
        <begin position="42"/>
        <end position="150"/>
    </location>
</feature>
<keyword evidence="3 10" id="KW-1134">Transmembrane beta strand</keyword>
<dbReference type="Pfam" id="PF07715">
    <property type="entry name" value="Plug"/>
    <property type="match status" value="1"/>
</dbReference>
<keyword evidence="9 10" id="KW-0998">Cell outer membrane</keyword>
<protein>
    <submittedName>
        <fullName evidence="14">TonB-dependent receptor</fullName>
    </submittedName>
</protein>
<keyword evidence="6 11" id="KW-0798">TonB box</keyword>
<evidence type="ECO:0000259" key="13">
    <source>
        <dbReference type="Pfam" id="PF07715"/>
    </source>
</evidence>
<dbReference type="GO" id="GO:0015344">
    <property type="term" value="F:siderophore uptake transmembrane transporter activity"/>
    <property type="evidence" value="ECO:0007669"/>
    <property type="project" value="TreeGrafter"/>
</dbReference>
<evidence type="ECO:0000256" key="6">
    <source>
        <dbReference type="ARBA" id="ARBA00023077"/>
    </source>
</evidence>
<dbReference type="GO" id="GO:0009279">
    <property type="term" value="C:cell outer membrane"/>
    <property type="evidence" value="ECO:0007669"/>
    <property type="project" value="UniProtKB-SubCell"/>
</dbReference>
<evidence type="ECO:0000256" key="9">
    <source>
        <dbReference type="ARBA" id="ARBA00023237"/>
    </source>
</evidence>